<dbReference type="AlphaFoldDB" id="A0AAV4C8Q3"/>
<reference evidence="1 2" key="1">
    <citation type="journal article" date="2021" name="Elife">
        <title>Chloroplast acquisition without the gene transfer in kleptoplastic sea slugs, Plakobranchus ocellatus.</title>
        <authorList>
            <person name="Maeda T."/>
            <person name="Takahashi S."/>
            <person name="Yoshida T."/>
            <person name="Shimamura S."/>
            <person name="Takaki Y."/>
            <person name="Nagai Y."/>
            <person name="Toyoda A."/>
            <person name="Suzuki Y."/>
            <person name="Arimoto A."/>
            <person name="Ishii H."/>
            <person name="Satoh N."/>
            <person name="Nishiyama T."/>
            <person name="Hasebe M."/>
            <person name="Maruyama T."/>
            <person name="Minagawa J."/>
            <person name="Obokata J."/>
            <person name="Shigenobu S."/>
        </authorList>
    </citation>
    <scope>NUCLEOTIDE SEQUENCE [LARGE SCALE GENOMIC DNA]</scope>
</reference>
<evidence type="ECO:0000313" key="1">
    <source>
        <dbReference type="EMBL" id="GFO28939.1"/>
    </source>
</evidence>
<protein>
    <submittedName>
        <fullName evidence="1">Uncharacterized protein</fullName>
    </submittedName>
</protein>
<dbReference type="EMBL" id="BLXT01006100">
    <property type="protein sequence ID" value="GFO28939.1"/>
    <property type="molecule type" value="Genomic_DNA"/>
</dbReference>
<proteinExistence type="predicted"/>
<comment type="caution">
    <text evidence="1">The sequence shown here is derived from an EMBL/GenBank/DDBJ whole genome shotgun (WGS) entry which is preliminary data.</text>
</comment>
<sequence>MSSPSVLRAIPTVASLHQSSPFYLQGAAAEINTFCAFRAALLENHRGSMNILRKLWTKDIHEPDVKSSHNFAFTFRNCSTTPCRLSERCYKGPDEAEALLMTGWRDEESFAGGKDRDEGNCGDDSGCEVLPELDGWDSKETVKDLKFGDDLSTEQQYELEELAGCFSAFFSDRSGSAT</sequence>
<accession>A0AAV4C8Q3</accession>
<dbReference type="Proteomes" id="UP000735302">
    <property type="component" value="Unassembled WGS sequence"/>
</dbReference>
<evidence type="ECO:0000313" key="2">
    <source>
        <dbReference type="Proteomes" id="UP000735302"/>
    </source>
</evidence>
<gene>
    <name evidence="1" type="ORF">PoB_005544400</name>
</gene>
<keyword evidence="2" id="KW-1185">Reference proteome</keyword>
<organism evidence="1 2">
    <name type="scientific">Plakobranchus ocellatus</name>
    <dbReference type="NCBI Taxonomy" id="259542"/>
    <lineage>
        <taxon>Eukaryota</taxon>
        <taxon>Metazoa</taxon>
        <taxon>Spiralia</taxon>
        <taxon>Lophotrochozoa</taxon>
        <taxon>Mollusca</taxon>
        <taxon>Gastropoda</taxon>
        <taxon>Heterobranchia</taxon>
        <taxon>Euthyneura</taxon>
        <taxon>Panpulmonata</taxon>
        <taxon>Sacoglossa</taxon>
        <taxon>Placobranchoidea</taxon>
        <taxon>Plakobranchidae</taxon>
        <taxon>Plakobranchus</taxon>
    </lineage>
</organism>
<name>A0AAV4C8Q3_9GAST</name>